<name>A0AAV6Q2M6_SOLSE</name>
<dbReference type="AlphaFoldDB" id="A0AAV6Q2M6"/>
<evidence type="ECO:0000313" key="2">
    <source>
        <dbReference type="Proteomes" id="UP000693946"/>
    </source>
</evidence>
<dbReference type="EMBL" id="JAGKHQ010000020">
    <property type="protein sequence ID" value="KAG7480107.1"/>
    <property type="molecule type" value="Genomic_DNA"/>
</dbReference>
<accession>A0AAV6Q2M6</accession>
<evidence type="ECO:0000313" key="1">
    <source>
        <dbReference type="EMBL" id="KAG7480107.1"/>
    </source>
</evidence>
<proteinExistence type="predicted"/>
<sequence>MRSTDKGLKMFAQQQEKRLPLPLSHTHTPSRILGKSVSCAVKGCGEGSGTTARAAINQSPPN</sequence>
<organism evidence="1 2">
    <name type="scientific">Solea senegalensis</name>
    <name type="common">Senegalese sole</name>
    <dbReference type="NCBI Taxonomy" id="28829"/>
    <lineage>
        <taxon>Eukaryota</taxon>
        <taxon>Metazoa</taxon>
        <taxon>Chordata</taxon>
        <taxon>Craniata</taxon>
        <taxon>Vertebrata</taxon>
        <taxon>Euteleostomi</taxon>
        <taxon>Actinopterygii</taxon>
        <taxon>Neopterygii</taxon>
        <taxon>Teleostei</taxon>
        <taxon>Neoteleostei</taxon>
        <taxon>Acanthomorphata</taxon>
        <taxon>Carangaria</taxon>
        <taxon>Pleuronectiformes</taxon>
        <taxon>Pleuronectoidei</taxon>
        <taxon>Soleidae</taxon>
        <taxon>Solea</taxon>
    </lineage>
</organism>
<gene>
    <name evidence="1" type="ORF">JOB18_043251</name>
</gene>
<protein>
    <submittedName>
        <fullName evidence="1">Uncharacterized protein</fullName>
    </submittedName>
</protein>
<reference evidence="1 2" key="1">
    <citation type="journal article" date="2021" name="Sci. Rep.">
        <title>Chromosome anchoring in Senegalese sole (Solea senegalensis) reveals sex-associated markers and genome rearrangements in flatfish.</title>
        <authorList>
            <person name="Guerrero-Cozar I."/>
            <person name="Gomez-Garrido J."/>
            <person name="Berbel C."/>
            <person name="Martinez-Blanch J.F."/>
            <person name="Alioto T."/>
            <person name="Claros M.G."/>
            <person name="Gagnaire P.A."/>
            <person name="Manchado M."/>
        </authorList>
    </citation>
    <scope>NUCLEOTIDE SEQUENCE [LARGE SCALE GENOMIC DNA]</scope>
    <source>
        <strain evidence="1">Sse05_10M</strain>
    </source>
</reference>
<comment type="caution">
    <text evidence="1">The sequence shown here is derived from an EMBL/GenBank/DDBJ whole genome shotgun (WGS) entry which is preliminary data.</text>
</comment>
<dbReference type="Proteomes" id="UP000693946">
    <property type="component" value="Linkage Group LG8"/>
</dbReference>
<keyword evidence="2" id="KW-1185">Reference proteome</keyword>